<evidence type="ECO:0000256" key="1">
    <source>
        <dbReference type="SAM" id="SignalP"/>
    </source>
</evidence>
<proteinExistence type="predicted"/>
<feature type="signal peptide" evidence="1">
    <location>
        <begin position="1"/>
        <end position="32"/>
    </location>
</feature>
<accession>A6K4K4</accession>
<reference evidence="2 3" key="1">
    <citation type="submission" date="2005-07" db="EMBL/GenBank/DDBJ databases">
        <authorList>
            <person name="Mural R.J."/>
            <person name="Li P.W."/>
            <person name="Adams M.D."/>
            <person name="Amanatides P.G."/>
            <person name="Baden-Tillson H."/>
            <person name="Barnstead M."/>
            <person name="Chin S.H."/>
            <person name="Dew I."/>
            <person name="Evans C.A."/>
            <person name="Ferriera S."/>
            <person name="Flanigan M."/>
            <person name="Fosler C."/>
            <person name="Glodek A."/>
            <person name="Gu Z."/>
            <person name="Holt R.A."/>
            <person name="Jennings D."/>
            <person name="Kraft C.L."/>
            <person name="Lu F."/>
            <person name="Nguyen T."/>
            <person name="Nusskern D.R."/>
            <person name="Pfannkoch C.M."/>
            <person name="Sitter C."/>
            <person name="Sutton G.G."/>
            <person name="Venter J.C."/>
            <person name="Wang Z."/>
            <person name="Woodage T."/>
            <person name="Zheng X.H."/>
            <person name="Zhong F."/>
        </authorList>
    </citation>
    <scope>NUCLEOTIDE SEQUENCE [LARGE SCALE GENOMIC DNA]</scope>
    <source>
        <strain>BN</strain>
        <strain evidence="3">Sprague-Dawley</strain>
    </source>
</reference>
<protein>
    <submittedName>
        <fullName evidence="2">RCG49879</fullName>
    </submittedName>
</protein>
<feature type="chain" id="PRO_5039922298" evidence="1">
    <location>
        <begin position="33"/>
        <end position="51"/>
    </location>
</feature>
<name>A6K4K4_RAT</name>
<organism evidence="2 3">
    <name type="scientific">Rattus norvegicus</name>
    <name type="common">Rat</name>
    <dbReference type="NCBI Taxonomy" id="10116"/>
    <lineage>
        <taxon>Eukaryota</taxon>
        <taxon>Metazoa</taxon>
        <taxon>Chordata</taxon>
        <taxon>Craniata</taxon>
        <taxon>Vertebrata</taxon>
        <taxon>Euteleostomi</taxon>
        <taxon>Mammalia</taxon>
        <taxon>Eutheria</taxon>
        <taxon>Euarchontoglires</taxon>
        <taxon>Glires</taxon>
        <taxon>Rodentia</taxon>
        <taxon>Myomorpha</taxon>
        <taxon>Muroidea</taxon>
        <taxon>Muridae</taxon>
        <taxon>Murinae</taxon>
        <taxon>Rattus</taxon>
    </lineage>
</organism>
<keyword evidence="1" id="KW-0732">Signal</keyword>
<evidence type="ECO:0000313" key="2">
    <source>
        <dbReference type="EMBL" id="EDL96226.1"/>
    </source>
</evidence>
<gene>
    <name evidence="2" type="ORF">rCG_49879</name>
</gene>
<evidence type="ECO:0000313" key="3">
    <source>
        <dbReference type="Proteomes" id="UP000234681"/>
    </source>
</evidence>
<sequence>MESRCRATLSRCGSPMLLSLSLSLVLPEESTALLPIVSAHCNHSLPQCSGF</sequence>
<dbReference type="EMBL" id="CH474017">
    <property type="protein sequence ID" value="EDL96226.1"/>
    <property type="molecule type" value="Genomic_DNA"/>
</dbReference>
<dbReference type="Proteomes" id="UP000234681">
    <property type="component" value="Chromosome 10"/>
</dbReference>
<dbReference type="AlphaFoldDB" id="A6K4K4"/>